<dbReference type="InterPro" id="IPR036662">
    <property type="entry name" value="PTS_EIIA_man-typ_sf"/>
</dbReference>
<dbReference type="PANTHER" id="PTHR33799:SF1">
    <property type="entry name" value="PTS SYSTEM MANNOSE-SPECIFIC EIIAB COMPONENT-RELATED"/>
    <property type="match status" value="1"/>
</dbReference>
<dbReference type="Proteomes" id="UP000051012">
    <property type="component" value="Unassembled WGS sequence"/>
</dbReference>
<dbReference type="EMBL" id="LJNI01000017">
    <property type="protein sequence ID" value="KPJ74050.1"/>
    <property type="molecule type" value="Genomic_DNA"/>
</dbReference>
<proteinExistence type="predicted"/>
<comment type="caution">
    <text evidence="3">The sequence shown here is derived from an EMBL/GenBank/DDBJ whole genome shotgun (WGS) entry which is preliminary data.</text>
</comment>
<name>A0A0S7YH01_UNCT6</name>
<evidence type="ECO:0000313" key="3">
    <source>
        <dbReference type="EMBL" id="KPJ74050.1"/>
    </source>
</evidence>
<protein>
    <recommendedName>
        <fullName evidence="2">PTS EIIA type-4 domain-containing protein</fullName>
    </recommendedName>
</protein>
<dbReference type="InterPro" id="IPR004701">
    <property type="entry name" value="PTS_EIIA_man-typ"/>
</dbReference>
<dbReference type="GO" id="GO:0016020">
    <property type="term" value="C:membrane"/>
    <property type="evidence" value="ECO:0007669"/>
    <property type="project" value="InterPro"/>
</dbReference>
<keyword evidence="1" id="KW-0808">Transferase</keyword>
<sequence>MVRGIIIGHGDFARAMLTTAEQIVGKQPDVKVITNIGLSGEVLREKIEQMLDQSGKQDTIIFVDLPGGSCTISCYHLLKKAKSLNIICGVNLPIILEFFMLRNKHTASELVPILLKKGRENIFQLKDRT</sequence>
<dbReference type="PROSITE" id="PS51096">
    <property type="entry name" value="PTS_EIIA_TYPE_4"/>
    <property type="match status" value="1"/>
</dbReference>
<evidence type="ECO:0000259" key="2">
    <source>
        <dbReference type="PROSITE" id="PS51096"/>
    </source>
</evidence>
<dbReference type="PANTHER" id="PTHR33799">
    <property type="entry name" value="PTS PERMEASE-RELATED-RELATED"/>
    <property type="match status" value="1"/>
</dbReference>
<evidence type="ECO:0000313" key="4">
    <source>
        <dbReference type="Proteomes" id="UP000051012"/>
    </source>
</evidence>
<accession>A0A0S7YH01</accession>
<dbReference type="GO" id="GO:0016740">
    <property type="term" value="F:transferase activity"/>
    <property type="evidence" value="ECO:0007669"/>
    <property type="project" value="UniProtKB-KW"/>
</dbReference>
<feature type="domain" description="PTS EIIA type-4" evidence="2">
    <location>
        <begin position="1"/>
        <end position="122"/>
    </location>
</feature>
<gene>
    <name evidence="3" type="ORF">AMJ52_02065</name>
</gene>
<organism evidence="3 4">
    <name type="scientific">candidate division TA06 bacterium DG_78</name>
    <dbReference type="NCBI Taxonomy" id="1703772"/>
    <lineage>
        <taxon>Bacteria</taxon>
        <taxon>Bacteria division TA06</taxon>
    </lineage>
</organism>
<dbReference type="GO" id="GO:0009401">
    <property type="term" value="P:phosphoenolpyruvate-dependent sugar phosphotransferase system"/>
    <property type="evidence" value="ECO:0007669"/>
    <property type="project" value="InterPro"/>
</dbReference>
<dbReference type="AlphaFoldDB" id="A0A0S7YH01"/>
<dbReference type="SUPFAM" id="SSF53062">
    <property type="entry name" value="PTS system fructose IIA component-like"/>
    <property type="match status" value="1"/>
</dbReference>
<dbReference type="InterPro" id="IPR051471">
    <property type="entry name" value="Bacterial_PTS_sugar_comp"/>
</dbReference>
<dbReference type="Gene3D" id="3.40.50.510">
    <property type="entry name" value="Phosphotransferase system, mannose-type IIA component"/>
    <property type="match status" value="1"/>
</dbReference>
<reference evidence="3 4" key="1">
    <citation type="journal article" date="2015" name="Microbiome">
        <title>Genomic resolution of linkages in carbon, nitrogen, and sulfur cycling among widespread estuary sediment bacteria.</title>
        <authorList>
            <person name="Baker B.J."/>
            <person name="Lazar C.S."/>
            <person name="Teske A.P."/>
            <person name="Dick G.J."/>
        </authorList>
    </citation>
    <scope>NUCLEOTIDE SEQUENCE [LARGE SCALE GENOMIC DNA]</scope>
    <source>
        <strain evidence="3">DG_78</strain>
    </source>
</reference>
<evidence type="ECO:0000256" key="1">
    <source>
        <dbReference type="ARBA" id="ARBA00022679"/>
    </source>
</evidence>
<dbReference type="Pfam" id="PF03610">
    <property type="entry name" value="EIIA-man"/>
    <property type="match status" value="1"/>
</dbReference>